<sequence length="181" mass="19742">MGGISINLLPQDIILQRKQSSKLVLVNRISVGVLVTLVFFTSATGALRIMQNSELKEAENGLAYATERVTGLKSTEDKTFILKERLGLITTLVDGDQKRKEIFNLVVFLTPPDMQISEALVDKNGQLTASFSSPSLSAVQTLISNLSDKEKNSGLVAKVNLEGLSLGKDSTYRFNLKISPK</sequence>
<evidence type="ECO:0008006" key="4">
    <source>
        <dbReference type="Google" id="ProtNLM"/>
    </source>
</evidence>
<keyword evidence="1" id="KW-0472">Membrane</keyword>
<dbReference type="AlphaFoldDB" id="A0A1F5K2S1"/>
<proteinExistence type="predicted"/>
<evidence type="ECO:0000256" key="1">
    <source>
        <dbReference type="SAM" id="Phobius"/>
    </source>
</evidence>
<name>A0A1F5K2S1_9BACT</name>
<gene>
    <name evidence="2" type="ORF">A3E45_01650</name>
</gene>
<feature type="transmembrane region" description="Helical" evidence="1">
    <location>
        <begin position="25"/>
        <end position="47"/>
    </location>
</feature>
<organism evidence="2 3">
    <name type="scientific">Candidatus Daviesbacteria bacterium RIFCSPHIGHO2_12_FULL_43_11</name>
    <dbReference type="NCBI Taxonomy" id="1797780"/>
    <lineage>
        <taxon>Bacteria</taxon>
        <taxon>Candidatus Daviesiibacteriota</taxon>
    </lineage>
</organism>
<keyword evidence="1" id="KW-0812">Transmembrane</keyword>
<accession>A0A1F5K2S1</accession>
<dbReference type="Proteomes" id="UP000176405">
    <property type="component" value="Unassembled WGS sequence"/>
</dbReference>
<reference evidence="2 3" key="1">
    <citation type="journal article" date="2016" name="Nat. Commun.">
        <title>Thousands of microbial genomes shed light on interconnected biogeochemical processes in an aquifer system.</title>
        <authorList>
            <person name="Anantharaman K."/>
            <person name="Brown C.T."/>
            <person name="Hug L.A."/>
            <person name="Sharon I."/>
            <person name="Castelle C.J."/>
            <person name="Probst A.J."/>
            <person name="Thomas B.C."/>
            <person name="Singh A."/>
            <person name="Wilkins M.J."/>
            <person name="Karaoz U."/>
            <person name="Brodie E.L."/>
            <person name="Williams K.H."/>
            <person name="Hubbard S.S."/>
            <person name="Banfield J.F."/>
        </authorList>
    </citation>
    <scope>NUCLEOTIDE SEQUENCE [LARGE SCALE GENOMIC DNA]</scope>
</reference>
<keyword evidence="1" id="KW-1133">Transmembrane helix</keyword>
<dbReference type="EMBL" id="MFDH01000029">
    <property type="protein sequence ID" value="OGE35011.1"/>
    <property type="molecule type" value="Genomic_DNA"/>
</dbReference>
<protein>
    <recommendedName>
        <fullName evidence="4">PilN domain-containing protein</fullName>
    </recommendedName>
</protein>
<comment type="caution">
    <text evidence="2">The sequence shown here is derived from an EMBL/GenBank/DDBJ whole genome shotgun (WGS) entry which is preliminary data.</text>
</comment>
<evidence type="ECO:0000313" key="2">
    <source>
        <dbReference type="EMBL" id="OGE35011.1"/>
    </source>
</evidence>
<evidence type="ECO:0000313" key="3">
    <source>
        <dbReference type="Proteomes" id="UP000176405"/>
    </source>
</evidence>
<dbReference type="STRING" id="1797780.A3E45_01650"/>